<dbReference type="InterPro" id="IPR004981">
    <property type="entry name" value="Trp_2_3_dOase"/>
</dbReference>
<keyword evidence="1" id="KW-0408">Iron</keyword>
<organism evidence="2 3">
    <name type="scientific">Aphis gossypii</name>
    <name type="common">Cotton aphid</name>
    <dbReference type="NCBI Taxonomy" id="80765"/>
    <lineage>
        <taxon>Eukaryota</taxon>
        <taxon>Metazoa</taxon>
        <taxon>Ecdysozoa</taxon>
        <taxon>Arthropoda</taxon>
        <taxon>Hexapoda</taxon>
        <taxon>Insecta</taxon>
        <taxon>Pterygota</taxon>
        <taxon>Neoptera</taxon>
        <taxon>Paraneoptera</taxon>
        <taxon>Hemiptera</taxon>
        <taxon>Sternorrhyncha</taxon>
        <taxon>Aphidomorpha</taxon>
        <taxon>Aphidoidea</taxon>
        <taxon>Aphididae</taxon>
        <taxon>Aphidini</taxon>
        <taxon>Aphis</taxon>
        <taxon>Aphis</taxon>
    </lineage>
</organism>
<dbReference type="GO" id="GO:0019442">
    <property type="term" value="P:L-tryptophan catabolic process to acetyl-CoA"/>
    <property type="evidence" value="ECO:0007669"/>
    <property type="project" value="TreeGrafter"/>
</dbReference>
<proteinExistence type="inferred from homology"/>
<keyword evidence="1" id="KW-0479">Metal-binding</keyword>
<dbReference type="GO" id="GO:0046872">
    <property type="term" value="F:metal ion binding"/>
    <property type="evidence" value="ECO:0007669"/>
    <property type="project" value="UniProtKB-KW"/>
</dbReference>
<comment type="catalytic activity">
    <reaction evidence="1">
        <text>L-tryptophan + O2 = N-formyl-L-kynurenine</text>
        <dbReference type="Rhea" id="RHEA:24536"/>
        <dbReference type="ChEBI" id="CHEBI:15379"/>
        <dbReference type="ChEBI" id="CHEBI:57912"/>
        <dbReference type="ChEBI" id="CHEBI:58629"/>
        <dbReference type="EC" id="1.13.11.11"/>
    </reaction>
</comment>
<keyword evidence="1" id="KW-0560">Oxidoreductase</keyword>
<dbReference type="InterPro" id="IPR037217">
    <property type="entry name" value="Trp/Indoleamine_2_3_dOase-like"/>
</dbReference>
<dbReference type="AlphaFoldDB" id="A0A9P0JI32"/>
<comment type="subunit">
    <text evidence="1">Homotetramer. Dimer of dimers.</text>
</comment>
<gene>
    <name evidence="2" type="ORF">APHIGO_LOCUS10339</name>
</gene>
<dbReference type="HAMAP" id="MF_01972">
    <property type="entry name" value="T23O"/>
    <property type="match status" value="1"/>
</dbReference>
<dbReference type="Pfam" id="PF03301">
    <property type="entry name" value="Trp_dioxygenase"/>
    <property type="match status" value="1"/>
</dbReference>
<comment type="cofactor">
    <cofactor evidence="1">
        <name>heme</name>
        <dbReference type="ChEBI" id="CHEBI:30413"/>
    </cofactor>
    <text evidence="1">Binds 1 heme group per subunit.</text>
</comment>
<name>A0A9P0JI32_APHGO</name>
<dbReference type="EMBL" id="OU899037">
    <property type="protein sequence ID" value="CAH1736640.1"/>
    <property type="molecule type" value="Genomic_DNA"/>
</dbReference>
<keyword evidence="3" id="KW-1185">Reference proteome</keyword>
<dbReference type="Proteomes" id="UP001154329">
    <property type="component" value="Chromosome 4"/>
</dbReference>
<dbReference type="Gene3D" id="1.20.58.480">
    <property type="match status" value="1"/>
</dbReference>
<dbReference type="EC" id="1.13.11.11" evidence="1"/>
<dbReference type="PANTHER" id="PTHR10138">
    <property type="entry name" value="TRYPTOPHAN 2,3-DIOXYGENASE"/>
    <property type="match status" value="1"/>
</dbReference>
<keyword evidence="1" id="KW-0823">Tryptophan catabolism</keyword>
<evidence type="ECO:0000313" key="3">
    <source>
        <dbReference type="Proteomes" id="UP001154329"/>
    </source>
</evidence>
<dbReference type="SUPFAM" id="SSF140959">
    <property type="entry name" value="Indolic compounds 2,3-dioxygenase-like"/>
    <property type="match status" value="1"/>
</dbReference>
<dbReference type="GO" id="GO:0004833">
    <property type="term" value="F:L-tryptophan 2,3-dioxygenase activity"/>
    <property type="evidence" value="ECO:0007669"/>
    <property type="project" value="UniProtKB-UniRule"/>
</dbReference>
<comment type="caution">
    <text evidence="1">Lacks conserved residue(s) required for the propagation of feature annotation.</text>
</comment>
<dbReference type="GO" id="GO:0006727">
    <property type="term" value="P:ommochrome biosynthetic process"/>
    <property type="evidence" value="ECO:0007669"/>
    <property type="project" value="UniProtKB-UniRule"/>
</dbReference>
<dbReference type="GO" id="GO:0020037">
    <property type="term" value="F:heme binding"/>
    <property type="evidence" value="ECO:0007669"/>
    <property type="project" value="UniProtKB-UniRule"/>
</dbReference>
<reference evidence="2" key="2">
    <citation type="submission" date="2022-10" db="EMBL/GenBank/DDBJ databases">
        <authorList>
            <consortium name="ENA_rothamsted_submissions"/>
            <consortium name="culmorum"/>
            <person name="King R."/>
        </authorList>
    </citation>
    <scope>NUCLEOTIDE SEQUENCE</scope>
</reference>
<comment type="pathway">
    <text evidence="1">Pigment biosynthesis; ommochrome biosynthesis.</text>
</comment>
<sequence>MVKIESMINKISKCVISILFHSKLICLRYYYCLSKRCKQNVMASNSYADYLQLDKLLDSQTMLSMQNGKVSYDEHLFIVTHQAYELWFKQILFEMDIVCKLLSGNLWNNEQEMFNILKRLGRISSIIKLLLEHFGVLETMTPYDFAEFRDYLKPASGFQSLQFRMIESKLGLKKENRVNCCKSYTDCFNGKKYDELERASAEPTLFSLVCHWLESIPTLKDNIVWDQYRRAADHWLERSTESDISCLEKRRKLMDTVFKCDQHKRLVDQGNRKFSHMALKGAIIVYAYRDEKGYTLANKILESLVDIDTLLSKWRYSHFVMVHKMIGSYSSGTGGTTGSEYLRSTLCDSYRIFIDLVNLPALTVPAIYVPPLIKPQGK</sequence>
<dbReference type="GO" id="GO:0019441">
    <property type="term" value="P:L-tryptophan catabolic process to kynurenine"/>
    <property type="evidence" value="ECO:0007669"/>
    <property type="project" value="UniProtKB-UniRule"/>
</dbReference>
<comment type="function">
    <text evidence="1">Heme-dependent dioxygenase that catalyzes the oxidative cleavage of the L-tryptophan (L-Trp) pyrrole ring and converts L-tryptophan to N-formyl-L-kynurenine. Catalyzes the oxidative cleavage of the indole moiety.</text>
</comment>
<dbReference type="PANTHER" id="PTHR10138:SF0">
    <property type="entry name" value="TRYPTOPHAN 2,3-DIOXYGENASE"/>
    <property type="match status" value="1"/>
</dbReference>
<reference evidence="2" key="1">
    <citation type="submission" date="2022-02" db="EMBL/GenBank/DDBJ databases">
        <authorList>
            <person name="King R."/>
        </authorList>
    </citation>
    <scope>NUCLEOTIDE SEQUENCE</scope>
</reference>
<dbReference type="Gene3D" id="1.10.287.3810">
    <property type="match status" value="1"/>
</dbReference>
<evidence type="ECO:0000313" key="2">
    <source>
        <dbReference type="EMBL" id="CAH1736640.1"/>
    </source>
</evidence>
<accession>A0A9P0JI32</accession>
<comment type="pathway">
    <text evidence="1">Amino-acid degradation; L-tryptophan degradation via kynurenine pathway; L-kynurenine from L-tryptophan: step 1/2.</text>
</comment>
<protein>
    <recommendedName>
        <fullName evidence="1">Tryptophan 2,3-dioxygenase</fullName>
        <shortName evidence="1">TDO</shortName>
        <ecNumber evidence="1">1.13.11.11</ecNumber>
    </recommendedName>
    <alternativeName>
        <fullName evidence="1">Tryptamin 2,3-dioxygenase</fullName>
    </alternativeName>
    <alternativeName>
        <fullName evidence="1">Tryptophan oxygenase</fullName>
        <shortName evidence="1">TO</shortName>
        <shortName evidence="1">TRPO</shortName>
    </alternativeName>
    <alternativeName>
        <fullName evidence="1">Tryptophan pyrrolase</fullName>
    </alternativeName>
    <alternativeName>
        <fullName evidence="1">Tryptophanase</fullName>
    </alternativeName>
</protein>
<keyword evidence="1" id="KW-0223">Dioxygenase</keyword>
<comment type="similarity">
    <text evidence="1">Belongs to the tryptophan 2,3-dioxygenase family.</text>
</comment>
<evidence type="ECO:0000256" key="1">
    <source>
        <dbReference type="HAMAP-Rule" id="MF_03020"/>
    </source>
</evidence>
<keyword evidence="1" id="KW-0349">Heme</keyword>